<dbReference type="Gene3D" id="3.40.630.30">
    <property type="match status" value="1"/>
</dbReference>
<dbReference type="OrthoDB" id="8593648at2"/>
<dbReference type="Pfam" id="PF00583">
    <property type="entry name" value="Acetyltransf_1"/>
    <property type="match status" value="1"/>
</dbReference>
<organism evidence="2 3">
    <name type="scientific">Streptomyces paludis</name>
    <dbReference type="NCBI Taxonomy" id="2282738"/>
    <lineage>
        <taxon>Bacteria</taxon>
        <taxon>Bacillati</taxon>
        <taxon>Actinomycetota</taxon>
        <taxon>Actinomycetes</taxon>
        <taxon>Kitasatosporales</taxon>
        <taxon>Streptomycetaceae</taxon>
        <taxon>Streptomyces</taxon>
    </lineage>
</organism>
<dbReference type="PROSITE" id="PS51186">
    <property type="entry name" value="GNAT"/>
    <property type="match status" value="1"/>
</dbReference>
<keyword evidence="2" id="KW-0808">Transferase</keyword>
<evidence type="ECO:0000259" key="1">
    <source>
        <dbReference type="PROSITE" id="PS51186"/>
    </source>
</evidence>
<gene>
    <name evidence="2" type="ORF">DVK44_33155</name>
</gene>
<evidence type="ECO:0000313" key="3">
    <source>
        <dbReference type="Proteomes" id="UP000253868"/>
    </source>
</evidence>
<evidence type="ECO:0000313" key="2">
    <source>
        <dbReference type="EMBL" id="AXG81771.1"/>
    </source>
</evidence>
<dbReference type="EMBL" id="CP031194">
    <property type="protein sequence ID" value="AXG81771.1"/>
    <property type="molecule type" value="Genomic_DNA"/>
</dbReference>
<dbReference type="PANTHER" id="PTHR13170:SF16">
    <property type="entry name" value="PROTEIN O-GLCNACASE"/>
    <property type="match status" value="1"/>
</dbReference>
<sequence>MTSQPFVRPYRATDQQDMYDICIRTGEEGGDARHLYEDHGLLPSVFAGPYAALEPDLAFVVDDGAGRPVGYIVGTADTGLFVERFRTEWLPTVAERYPAPAGPPSTPADIMAVLLHSPERMLVPELAPYPAHLHIDLLPGHQRAGFGRALMARFLDALAGKGVPAVHLGMVTANTPARAFYDRVGFEVIPVRDPGPLTYLGRATTGTV</sequence>
<dbReference type="RefSeq" id="WP_114664312.1">
    <property type="nucleotide sequence ID" value="NZ_CP031194.1"/>
</dbReference>
<proteinExistence type="predicted"/>
<feature type="domain" description="N-acetyltransferase" evidence="1">
    <location>
        <begin position="5"/>
        <end position="206"/>
    </location>
</feature>
<dbReference type="InterPro" id="IPR016181">
    <property type="entry name" value="Acyl_CoA_acyltransferase"/>
</dbReference>
<dbReference type="PANTHER" id="PTHR13170">
    <property type="entry name" value="O-GLCNACASE"/>
    <property type="match status" value="1"/>
</dbReference>
<dbReference type="AlphaFoldDB" id="A0A345HYJ7"/>
<protein>
    <submittedName>
        <fullName evidence="2">GNAT family N-acetyltransferase</fullName>
    </submittedName>
</protein>
<accession>A0A345HYJ7</accession>
<keyword evidence="3" id="KW-1185">Reference proteome</keyword>
<dbReference type="KEGG" id="spad:DVK44_33155"/>
<name>A0A345HYJ7_9ACTN</name>
<dbReference type="InterPro" id="IPR051822">
    <property type="entry name" value="Glycosyl_Hydrolase_84"/>
</dbReference>
<dbReference type="SUPFAM" id="SSF55729">
    <property type="entry name" value="Acyl-CoA N-acyltransferases (Nat)"/>
    <property type="match status" value="1"/>
</dbReference>
<reference evidence="3" key="1">
    <citation type="submission" date="2018-07" db="EMBL/GenBank/DDBJ databases">
        <authorList>
            <person name="Zhao J."/>
        </authorList>
    </citation>
    <scope>NUCLEOTIDE SEQUENCE [LARGE SCALE GENOMIC DNA]</scope>
    <source>
        <strain evidence="3">GSSD-12</strain>
    </source>
</reference>
<dbReference type="Proteomes" id="UP000253868">
    <property type="component" value="Chromosome"/>
</dbReference>
<dbReference type="InterPro" id="IPR000182">
    <property type="entry name" value="GNAT_dom"/>
</dbReference>
<dbReference type="GO" id="GO:0016747">
    <property type="term" value="F:acyltransferase activity, transferring groups other than amino-acyl groups"/>
    <property type="evidence" value="ECO:0007669"/>
    <property type="project" value="InterPro"/>
</dbReference>